<reference evidence="2" key="1">
    <citation type="journal article" date="2019" name="Int. J. Syst. Evol. Microbiol.">
        <title>The Global Catalogue of Microorganisms (GCM) 10K type strain sequencing project: providing services to taxonomists for standard genome sequencing and annotation.</title>
        <authorList>
            <consortium name="The Broad Institute Genomics Platform"/>
            <consortium name="The Broad Institute Genome Sequencing Center for Infectious Disease"/>
            <person name="Wu L."/>
            <person name="Ma J."/>
        </authorList>
    </citation>
    <scope>NUCLEOTIDE SEQUENCE [LARGE SCALE GENOMIC DNA]</scope>
    <source>
        <strain evidence="2">JCM 18200</strain>
    </source>
</reference>
<dbReference type="EMBL" id="BAABIQ010000008">
    <property type="protein sequence ID" value="GAA4787872.1"/>
    <property type="molecule type" value="Genomic_DNA"/>
</dbReference>
<evidence type="ECO:0000313" key="1">
    <source>
        <dbReference type="EMBL" id="GAA4787872.1"/>
    </source>
</evidence>
<dbReference type="RefSeq" id="WP_345231136.1">
    <property type="nucleotide sequence ID" value="NZ_BAABIQ010000008.1"/>
</dbReference>
<gene>
    <name evidence="1" type="ORF">GCM10023231_15020</name>
</gene>
<keyword evidence="2" id="KW-1185">Reference proteome</keyword>
<evidence type="ECO:0008006" key="3">
    <source>
        <dbReference type="Google" id="ProtNLM"/>
    </source>
</evidence>
<dbReference type="Proteomes" id="UP001501411">
    <property type="component" value="Unassembled WGS sequence"/>
</dbReference>
<organism evidence="1 2">
    <name type="scientific">Olivibacter ginsenosidimutans</name>
    <dbReference type="NCBI Taxonomy" id="1176537"/>
    <lineage>
        <taxon>Bacteria</taxon>
        <taxon>Pseudomonadati</taxon>
        <taxon>Bacteroidota</taxon>
        <taxon>Sphingobacteriia</taxon>
        <taxon>Sphingobacteriales</taxon>
        <taxon>Sphingobacteriaceae</taxon>
        <taxon>Olivibacter</taxon>
    </lineage>
</organism>
<sequence length="173" mass="19684">MKYLSLTVLVLCLLNACKDPELQKEEAFRLLKENGRFPLTHTYNIYTKDSEDGRKLIDAGLEKEGVVTVERNRKTGDNHAPIIEFTEKAKPYLLAPDKGQLSSVQKVMTGEEVLDEITALKMNPEKTAAAINYTTKFIRITPFAVLDKAKFDSKKNYQAKFVLTKQGWELQQN</sequence>
<protein>
    <recommendedName>
        <fullName evidence="3">Lipoprotein</fullName>
    </recommendedName>
</protein>
<accession>A0ABP9B0I2</accession>
<evidence type="ECO:0000313" key="2">
    <source>
        <dbReference type="Proteomes" id="UP001501411"/>
    </source>
</evidence>
<proteinExistence type="predicted"/>
<name>A0ABP9B0I2_9SPHI</name>
<comment type="caution">
    <text evidence="1">The sequence shown here is derived from an EMBL/GenBank/DDBJ whole genome shotgun (WGS) entry which is preliminary data.</text>
</comment>